<gene>
    <name evidence="1" type="ORF">ILEXP_LOCUS38677</name>
</gene>
<proteinExistence type="predicted"/>
<keyword evidence="2" id="KW-1185">Reference proteome</keyword>
<dbReference type="EMBL" id="CAUOFW020005269">
    <property type="protein sequence ID" value="CAK9169233.1"/>
    <property type="molecule type" value="Genomic_DNA"/>
</dbReference>
<evidence type="ECO:0000313" key="1">
    <source>
        <dbReference type="EMBL" id="CAK9169233.1"/>
    </source>
</evidence>
<comment type="caution">
    <text evidence="1">The sequence shown here is derived from an EMBL/GenBank/DDBJ whole genome shotgun (WGS) entry which is preliminary data.</text>
</comment>
<accession>A0ABC8TJ19</accession>
<evidence type="ECO:0000313" key="2">
    <source>
        <dbReference type="Proteomes" id="UP001642360"/>
    </source>
</evidence>
<reference evidence="1 2" key="1">
    <citation type="submission" date="2024-02" db="EMBL/GenBank/DDBJ databases">
        <authorList>
            <person name="Vignale AGUSTIN F."/>
            <person name="Sosa J E."/>
            <person name="Modenutti C."/>
        </authorList>
    </citation>
    <scope>NUCLEOTIDE SEQUENCE [LARGE SCALE GENOMIC DNA]</scope>
</reference>
<dbReference type="Proteomes" id="UP001642360">
    <property type="component" value="Unassembled WGS sequence"/>
</dbReference>
<dbReference type="AlphaFoldDB" id="A0ABC8TJ19"/>
<name>A0ABC8TJ19_9AQUA</name>
<protein>
    <submittedName>
        <fullName evidence="1">Uncharacterized protein</fullName>
    </submittedName>
</protein>
<organism evidence="1 2">
    <name type="scientific">Ilex paraguariensis</name>
    <name type="common">yerba mate</name>
    <dbReference type="NCBI Taxonomy" id="185542"/>
    <lineage>
        <taxon>Eukaryota</taxon>
        <taxon>Viridiplantae</taxon>
        <taxon>Streptophyta</taxon>
        <taxon>Embryophyta</taxon>
        <taxon>Tracheophyta</taxon>
        <taxon>Spermatophyta</taxon>
        <taxon>Magnoliopsida</taxon>
        <taxon>eudicotyledons</taxon>
        <taxon>Gunneridae</taxon>
        <taxon>Pentapetalae</taxon>
        <taxon>asterids</taxon>
        <taxon>campanulids</taxon>
        <taxon>Aquifoliales</taxon>
        <taxon>Aquifoliaceae</taxon>
        <taxon>Ilex</taxon>
    </lineage>
</organism>
<sequence>MVFMLMQNLFRFGHGPNPVVIPAAVTTVIPIVPPLAINEDASLMGFTKDTTTLSRKRMRFQVFLNSSLRALV</sequence>